<sequence>MHFQDTESSLEKQSLFWITVGIVMLPASVLIAVATLALWIGLSVVWLLDGDTLAGLFWLLVWGHVLSAIAASIAIGIPFFLLGCLAGMTMRGVAIIFNLQMKALRSFPLKIQRKRREDS</sequence>
<evidence type="ECO:0000256" key="1">
    <source>
        <dbReference type="SAM" id="Phobius"/>
    </source>
</evidence>
<name>A0A0F9N3L8_9ZZZZ</name>
<proteinExistence type="predicted"/>
<evidence type="ECO:0000313" key="2">
    <source>
        <dbReference type="EMBL" id="KKM83300.1"/>
    </source>
</evidence>
<comment type="caution">
    <text evidence="2">The sequence shown here is derived from an EMBL/GenBank/DDBJ whole genome shotgun (WGS) entry which is preliminary data.</text>
</comment>
<feature type="transmembrane region" description="Helical" evidence="1">
    <location>
        <begin position="55"/>
        <end position="73"/>
    </location>
</feature>
<accession>A0A0F9N3L8</accession>
<dbReference type="EMBL" id="LAZR01007734">
    <property type="protein sequence ID" value="KKM83300.1"/>
    <property type="molecule type" value="Genomic_DNA"/>
</dbReference>
<keyword evidence="1" id="KW-0812">Transmembrane</keyword>
<gene>
    <name evidence="2" type="ORF">LCGC14_1310820</name>
</gene>
<protein>
    <submittedName>
        <fullName evidence="2">Uncharacterized protein</fullName>
    </submittedName>
</protein>
<keyword evidence="1" id="KW-0472">Membrane</keyword>
<keyword evidence="1" id="KW-1133">Transmembrane helix</keyword>
<reference evidence="2" key="1">
    <citation type="journal article" date="2015" name="Nature">
        <title>Complex archaea that bridge the gap between prokaryotes and eukaryotes.</title>
        <authorList>
            <person name="Spang A."/>
            <person name="Saw J.H."/>
            <person name="Jorgensen S.L."/>
            <person name="Zaremba-Niedzwiedzka K."/>
            <person name="Martijn J."/>
            <person name="Lind A.E."/>
            <person name="van Eijk R."/>
            <person name="Schleper C."/>
            <person name="Guy L."/>
            <person name="Ettema T.J."/>
        </authorList>
    </citation>
    <scope>NUCLEOTIDE SEQUENCE</scope>
</reference>
<feature type="transmembrane region" description="Helical" evidence="1">
    <location>
        <begin position="15"/>
        <end position="48"/>
    </location>
</feature>
<organism evidence="2">
    <name type="scientific">marine sediment metagenome</name>
    <dbReference type="NCBI Taxonomy" id="412755"/>
    <lineage>
        <taxon>unclassified sequences</taxon>
        <taxon>metagenomes</taxon>
        <taxon>ecological metagenomes</taxon>
    </lineage>
</organism>
<feature type="transmembrane region" description="Helical" evidence="1">
    <location>
        <begin position="79"/>
        <end position="99"/>
    </location>
</feature>
<dbReference type="AlphaFoldDB" id="A0A0F9N3L8"/>